<dbReference type="PRINTS" id="PR00039">
    <property type="entry name" value="HTHLYSR"/>
</dbReference>
<dbReference type="InterPro" id="IPR036388">
    <property type="entry name" value="WH-like_DNA-bd_sf"/>
</dbReference>
<evidence type="ECO:0000256" key="2">
    <source>
        <dbReference type="ARBA" id="ARBA00023015"/>
    </source>
</evidence>
<dbReference type="InterPro" id="IPR005119">
    <property type="entry name" value="LysR_subst-bd"/>
</dbReference>
<name>A0A318RTQ9_WILLI</name>
<evidence type="ECO:0000313" key="7">
    <source>
        <dbReference type="EMBL" id="PYE20685.1"/>
    </source>
</evidence>
<evidence type="ECO:0000259" key="6">
    <source>
        <dbReference type="PROSITE" id="PS50931"/>
    </source>
</evidence>
<evidence type="ECO:0000313" key="8">
    <source>
        <dbReference type="Proteomes" id="UP000247591"/>
    </source>
</evidence>
<dbReference type="Gene3D" id="3.40.190.290">
    <property type="match status" value="1"/>
</dbReference>
<keyword evidence="5" id="KW-0804">Transcription</keyword>
<dbReference type="EMBL" id="QJSP01000001">
    <property type="protein sequence ID" value="PYE20685.1"/>
    <property type="molecule type" value="Genomic_DNA"/>
</dbReference>
<dbReference type="FunFam" id="1.10.10.10:FF:000001">
    <property type="entry name" value="LysR family transcriptional regulator"/>
    <property type="match status" value="1"/>
</dbReference>
<comment type="similarity">
    <text evidence="1">Belongs to the LysR transcriptional regulatory family.</text>
</comment>
<keyword evidence="3" id="KW-0238">DNA-binding</keyword>
<feature type="domain" description="HTH lysR-type" evidence="6">
    <location>
        <begin position="1"/>
        <end position="58"/>
    </location>
</feature>
<dbReference type="InterPro" id="IPR000847">
    <property type="entry name" value="LysR_HTH_N"/>
</dbReference>
<dbReference type="GO" id="GO:0003677">
    <property type="term" value="F:DNA binding"/>
    <property type="evidence" value="ECO:0007669"/>
    <property type="project" value="UniProtKB-KW"/>
</dbReference>
<protein>
    <submittedName>
        <fullName evidence="7">LysR family transcriptional regulator</fullName>
    </submittedName>
</protein>
<dbReference type="PROSITE" id="PS50931">
    <property type="entry name" value="HTH_LYSR"/>
    <property type="match status" value="1"/>
</dbReference>
<dbReference type="Gene3D" id="1.10.10.10">
    <property type="entry name" value="Winged helix-like DNA-binding domain superfamily/Winged helix DNA-binding domain"/>
    <property type="match status" value="1"/>
</dbReference>
<dbReference type="GO" id="GO:0003700">
    <property type="term" value="F:DNA-binding transcription factor activity"/>
    <property type="evidence" value="ECO:0007669"/>
    <property type="project" value="InterPro"/>
</dbReference>
<accession>A0A318RTQ9</accession>
<evidence type="ECO:0000256" key="5">
    <source>
        <dbReference type="ARBA" id="ARBA00023163"/>
    </source>
</evidence>
<dbReference type="Proteomes" id="UP000247591">
    <property type="component" value="Unassembled WGS sequence"/>
</dbReference>
<organism evidence="7 8">
    <name type="scientific">Williamsia limnetica</name>
    <dbReference type="NCBI Taxonomy" id="882452"/>
    <lineage>
        <taxon>Bacteria</taxon>
        <taxon>Bacillati</taxon>
        <taxon>Actinomycetota</taxon>
        <taxon>Actinomycetes</taxon>
        <taxon>Mycobacteriales</taxon>
        <taxon>Nocardiaceae</taxon>
        <taxon>Williamsia</taxon>
    </lineage>
</organism>
<dbReference type="SUPFAM" id="SSF46785">
    <property type="entry name" value="Winged helix' DNA-binding domain"/>
    <property type="match status" value="1"/>
</dbReference>
<dbReference type="Pfam" id="PF03466">
    <property type="entry name" value="LysR_substrate"/>
    <property type="match status" value="1"/>
</dbReference>
<dbReference type="OrthoDB" id="3181812at2"/>
<dbReference type="PANTHER" id="PTHR30346:SF30">
    <property type="entry name" value="SMALL NEUTRAL PROTEASE REGULATORY PROTEIN"/>
    <property type="match status" value="1"/>
</dbReference>
<evidence type="ECO:0000256" key="3">
    <source>
        <dbReference type="ARBA" id="ARBA00023125"/>
    </source>
</evidence>
<reference evidence="7 8" key="1">
    <citation type="submission" date="2018-06" db="EMBL/GenBank/DDBJ databases">
        <title>Genomic Encyclopedia of Type Strains, Phase IV (KMG-IV): sequencing the most valuable type-strain genomes for metagenomic binning, comparative biology and taxonomic classification.</title>
        <authorList>
            <person name="Goeker M."/>
        </authorList>
    </citation>
    <scope>NUCLEOTIDE SEQUENCE [LARGE SCALE GENOMIC DNA]</scope>
    <source>
        <strain evidence="7 8">DSM 45521</strain>
    </source>
</reference>
<keyword evidence="4" id="KW-0010">Activator</keyword>
<dbReference type="PANTHER" id="PTHR30346">
    <property type="entry name" value="TRANSCRIPTIONAL DUAL REGULATOR HCAR-RELATED"/>
    <property type="match status" value="1"/>
</dbReference>
<dbReference type="Pfam" id="PF00126">
    <property type="entry name" value="HTH_1"/>
    <property type="match status" value="1"/>
</dbReference>
<keyword evidence="2" id="KW-0805">Transcription regulation</keyword>
<dbReference type="RefSeq" id="WP_110467465.1">
    <property type="nucleotide sequence ID" value="NZ_QJSP01000001.1"/>
</dbReference>
<proteinExistence type="inferred from homology"/>
<evidence type="ECO:0000256" key="4">
    <source>
        <dbReference type="ARBA" id="ARBA00023159"/>
    </source>
</evidence>
<dbReference type="InterPro" id="IPR036390">
    <property type="entry name" value="WH_DNA-bd_sf"/>
</dbReference>
<gene>
    <name evidence="7" type="ORF">DFR67_10174</name>
</gene>
<evidence type="ECO:0000256" key="1">
    <source>
        <dbReference type="ARBA" id="ARBA00009437"/>
    </source>
</evidence>
<comment type="caution">
    <text evidence="7">The sequence shown here is derived from an EMBL/GenBank/DDBJ whole genome shotgun (WGS) entry which is preliminary data.</text>
</comment>
<dbReference type="GO" id="GO:0032993">
    <property type="term" value="C:protein-DNA complex"/>
    <property type="evidence" value="ECO:0007669"/>
    <property type="project" value="TreeGrafter"/>
</dbReference>
<sequence>MELRQLEYLIAVAEEANFTRAAERVRISQSGVSAQIRQLERELGCELFDRSSRVARLTAAGEAALGPARAAVNAATRLRQAVDDVNGLIRGRLTVGMVTGCTIAPLFEGLEKFHRQHPRVALTLQEASSDHMVEQLRAGTLDIALIGASGAPPVGLESLTIVSEGLCVLVPHGHRWASRSHIAVGDLGGEPIVSMPRGTGIRAAFDGACSAAGVSPSIGLEATSAEAIADLASRGLGAAVLSESMSTDFAETLVALRVDKVPQQALLLLVWASSSNPAVRVLVSCLREVFAL</sequence>
<keyword evidence="8" id="KW-1185">Reference proteome</keyword>
<dbReference type="SUPFAM" id="SSF53850">
    <property type="entry name" value="Periplasmic binding protein-like II"/>
    <property type="match status" value="1"/>
</dbReference>
<dbReference type="AlphaFoldDB" id="A0A318RTQ9"/>